<dbReference type="EMBL" id="CZQE01000022">
    <property type="protein sequence ID" value="CUS43247.1"/>
    <property type="molecule type" value="Genomic_DNA"/>
</dbReference>
<feature type="compositionally biased region" description="Basic and acidic residues" evidence="1">
    <location>
        <begin position="35"/>
        <end position="44"/>
    </location>
</feature>
<dbReference type="AlphaFoldDB" id="A0A160THV3"/>
<feature type="compositionally biased region" description="Low complexity" evidence="1">
    <location>
        <begin position="60"/>
        <end position="79"/>
    </location>
</feature>
<sequence>MREAAKPPYGPRVPRPRPCHEFSARPARLPYPARDGGRAGIDRRRAARPAPVDRRGVGAGAYAVRRGGRRQPAAQPGRRAARAAAWCAVAPADRMDRQLLSRAASLGGAHGACLRLGPRRRTDGSGISCDR</sequence>
<organism evidence="2">
    <name type="scientific">hydrothermal vent metagenome</name>
    <dbReference type="NCBI Taxonomy" id="652676"/>
    <lineage>
        <taxon>unclassified sequences</taxon>
        <taxon>metagenomes</taxon>
        <taxon>ecological metagenomes</taxon>
    </lineage>
</organism>
<evidence type="ECO:0000313" key="2">
    <source>
        <dbReference type="EMBL" id="CUS43247.1"/>
    </source>
</evidence>
<name>A0A160THV3_9ZZZZ</name>
<accession>A0A160THV3</accession>
<protein>
    <submittedName>
        <fullName evidence="2">Uncharacterized protein</fullName>
    </submittedName>
</protein>
<reference evidence="2" key="1">
    <citation type="submission" date="2015-10" db="EMBL/GenBank/DDBJ databases">
        <authorList>
            <person name="Gilbert D.G."/>
        </authorList>
    </citation>
    <scope>NUCLEOTIDE SEQUENCE</scope>
</reference>
<feature type="region of interest" description="Disordered" evidence="1">
    <location>
        <begin position="111"/>
        <end position="131"/>
    </location>
</feature>
<proteinExistence type="predicted"/>
<evidence type="ECO:0000256" key="1">
    <source>
        <dbReference type="SAM" id="MobiDB-lite"/>
    </source>
</evidence>
<gene>
    <name evidence="2" type="ORF">MGWOODY_Smn2580</name>
</gene>
<feature type="region of interest" description="Disordered" evidence="1">
    <location>
        <begin position="1"/>
        <end position="79"/>
    </location>
</feature>